<dbReference type="GO" id="GO:0043190">
    <property type="term" value="C:ATP-binding cassette (ABC) transporter complex"/>
    <property type="evidence" value="ECO:0007669"/>
    <property type="project" value="InterPro"/>
</dbReference>
<dbReference type="GO" id="GO:0015920">
    <property type="term" value="P:lipopolysaccharide transport"/>
    <property type="evidence" value="ECO:0007669"/>
    <property type="project" value="TreeGrafter"/>
</dbReference>
<dbReference type="Pfam" id="PF03739">
    <property type="entry name" value="LptF_LptG"/>
    <property type="match status" value="1"/>
</dbReference>
<sequence length="366" mass="39474">MGFMFSRLGRYVISRVVWGIVIALIAVLASILLIDLVEQMRTVGTRSELSLWEALRLTLLKTPMLIEQTLPFVVLAGSMMAIVGLNRSSELVAMRAAGVSAWRFLAPAALAGIVLGLFTITVLNPIGAHLFQSFETERSDALSDRPAGEANAGVWIRQGDPDGQVVIHADTVDASGSTLQGATFMFFGVRDNALRFERRILAERAELRPGFWQLTNLVEATPGGRPVRHSHLAIPTTLDATEMIDRFVSPASLSFWALPGFIGEARAAGFAPTRYELKWQSLLAYPLLLATMAGLGAAFSLQLQRLGNLARWGAAGVGIGLFLFFYSQLAGAFAMTQTVPAVVAAWSAPFAGMFIALAMVAFLEDG</sequence>
<evidence type="ECO:0000313" key="7">
    <source>
        <dbReference type="EMBL" id="QGZ95459.1"/>
    </source>
</evidence>
<dbReference type="PANTHER" id="PTHR33529">
    <property type="entry name" value="SLR0882 PROTEIN-RELATED"/>
    <property type="match status" value="1"/>
</dbReference>
<dbReference type="AlphaFoldDB" id="A0A6I6ML76"/>
<evidence type="ECO:0000256" key="6">
    <source>
        <dbReference type="SAM" id="Phobius"/>
    </source>
</evidence>
<accession>A0A6I6ML76</accession>
<evidence type="ECO:0000313" key="8">
    <source>
        <dbReference type="Proteomes" id="UP000431269"/>
    </source>
</evidence>
<dbReference type="EMBL" id="CP047045">
    <property type="protein sequence ID" value="QGZ95459.1"/>
    <property type="molecule type" value="Genomic_DNA"/>
</dbReference>
<keyword evidence="5 6" id="KW-0472">Membrane</keyword>
<proteinExistence type="predicted"/>
<keyword evidence="8" id="KW-1185">Reference proteome</keyword>
<evidence type="ECO:0000256" key="4">
    <source>
        <dbReference type="ARBA" id="ARBA00022989"/>
    </source>
</evidence>
<evidence type="ECO:0000256" key="2">
    <source>
        <dbReference type="ARBA" id="ARBA00022475"/>
    </source>
</evidence>
<comment type="subcellular location">
    <subcellularLocation>
        <location evidence="1">Cell membrane</location>
        <topology evidence="1">Multi-pass membrane protein</topology>
    </subcellularLocation>
</comment>
<organism evidence="7 8">
    <name type="scientific">Terricaulis silvestris</name>
    <dbReference type="NCBI Taxonomy" id="2686094"/>
    <lineage>
        <taxon>Bacteria</taxon>
        <taxon>Pseudomonadati</taxon>
        <taxon>Pseudomonadota</taxon>
        <taxon>Alphaproteobacteria</taxon>
        <taxon>Caulobacterales</taxon>
        <taxon>Caulobacteraceae</taxon>
        <taxon>Terricaulis</taxon>
    </lineage>
</organism>
<dbReference type="KEGG" id="tsv:DSM104635_02308"/>
<dbReference type="Proteomes" id="UP000431269">
    <property type="component" value="Chromosome"/>
</dbReference>
<keyword evidence="4 6" id="KW-1133">Transmembrane helix</keyword>
<dbReference type="NCBIfam" id="TIGR04408">
    <property type="entry name" value="LptG_lptG"/>
    <property type="match status" value="1"/>
</dbReference>
<protein>
    <submittedName>
        <fullName evidence="7">Lipopolysaccharide export system permease protein LptG</fullName>
    </submittedName>
</protein>
<dbReference type="GO" id="GO:0055085">
    <property type="term" value="P:transmembrane transport"/>
    <property type="evidence" value="ECO:0007669"/>
    <property type="project" value="InterPro"/>
</dbReference>
<keyword evidence="3 6" id="KW-0812">Transmembrane</keyword>
<feature type="transmembrane region" description="Helical" evidence="6">
    <location>
        <begin position="65"/>
        <end position="84"/>
    </location>
</feature>
<dbReference type="PANTHER" id="PTHR33529:SF2">
    <property type="entry name" value="LIPOPOLYSACCHARIDE EXPORT SYSTEM PERMEASE PROTEIN LPTG"/>
    <property type="match status" value="1"/>
</dbReference>
<dbReference type="RefSeq" id="WP_228445665.1">
    <property type="nucleotide sequence ID" value="NZ_CP047045.1"/>
</dbReference>
<evidence type="ECO:0000256" key="1">
    <source>
        <dbReference type="ARBA" id="ARBA00004651"/>
    </source>
</evidence>
<dbReference type="InterPro" id="IPR030923">
    <property type="entry name" value="LptG"/>
</dbReference>
<feature type="transmembrane region" description="Helical" evidence="6">
    <location>
        <begin position="12"/>
        <end position="37"/>
    </location>
</feature>
<reference evidence="8" key="1">
    <citation type="submission" date="2019-12" db="EMBL/GenBank/DDBJ databases">
        <title>Complete genome of Terracaulis silvestris 0127_4.</title>
        <authorList>
            <person name="Vieira S."/>
            <person name="Riedel T."/>
            <person name="Sproer C."/>
            <person name="Pascual J."/>
            <person name="Boedeker C."/>
            <person name="Overmann J."/>
        </authorList>
    </citation>
    <scope>NUCLEOTIDE SEQUENCE [LARGE SCALE GENOMIC DNA]</scope>
    <source>
        <strain evidence="8">0127_4</strain>
    </source>
</reference>
<dbReference type="InterPro" id="IPR005495">
    <property type="entry name" value="LptG/LptF_permease"/>
</dbReference>
<keyword evidence="2" id="KW-1003">Cell membrane</keyword>
<feature type="transmembrane region" description="Helical" evidence="6">
    <location>
        <begin position="282"/>
        <end position="303"/>
    </location>
</feature>
<gene>
    <name evidence="7" type="primary">lptG</name>
    <name evidence="7" type="ORF">DSM104635_02308</name>
</gene>
<feature type="transmembrane region" description="Helical" evidence="6">
    <location>
        <begin position="104"/>
        <end position="123"/>
    </location>
</feature>
<evidence type="ECO:0000256" key="5">
    <source>
        <dbReference type="ARBA" id="ARBA00023136"/>
    </source>
</evidence>
<evidence type="ECO:0000256" key="3">
    <source>
        <dbReference type="ARBA" id="ARBA00022692"/>
    </source>
</evidence>
<feature type="transmembrane region" description="Helical" evidence="6">
    <location>
        <begin position="309"/>
        <end position="327"/>
    </location>
</feature>
<name>A0A6I6ML76_9CAUL</name>
<feature type="transmembrane region" description="Helical" evidence="6">
    <location>
        <begin position="339"/>
        <end position="363"/>
    </location>
</feature>